<evidence type="ECO:0000256" key="8">
    <source>
        <dbReference type="ARBA" id="ARBA00023065"/>
    </source>
</evidence>
<evidence type="ECO:0000256" key="2">
    <source>
        <dbReference type="ARBA" id="ARBA00007193"/>
    </source>
</evidence>
<evidence type="ECO:0000256" key="9">
    <source>
        <dbReference type="ARBA" id="ARBA00023136"/>
    </source>
</evidence>
<proteinExistence type="inferred from homology"/>
<name>A0AAV8ZL48_9CUCU</name>
<dbReference type="Pfam" id="PF00858">
    <property type="entry name" value="ASC"/>
    <property type="match status" value="1"/>
</dbReference>
<evidence type="ECO:0000256" key="10">
    <source>
        <dbReference type="ARBA" id="ARBA00023201"/>
    </source>
</evidence>
<keyword evidence="6" id="KW-1133">Transmembrane helix</keyword>
<keyword evidence="4 12" id="KW-0894">Sodium channel</keyword>
<evidence type="ECO:0000313" key="13">
    <source>
        <dbReference type="EMBL" id="KAJ8965038.1"/>
    </source>
</evidence>
<dbReference type="Gene3D" id="1.10.287.820">
    <property type="entry name" value="Acid-sensing ion channel domain"/>
    <property type="match status" value="1"/>
</dbReference>
<dbReference type="AlphaFoldDB" id="A0AAV8ZL48"/>
<comment type="similarity">
    <text evidence="2 12">Belongs to the amiloride-sensitive sodium channel (TC 1.A.6) family.</text>
</comment>
<keyword evidence="5 12" id="KW-0812">Transmembrane</keyword>
<dbReference type="GO" id="GO:0016020">
    <property type="term" value="C:membrane"/>
    <property type="evidence" value="ECO:0007669"/>
    <property type="project" value="UniProtKB-SubCell"/>
</dbReference>
<protein>
    <submittedName>
        <fullName evidence="13">Uncharacterized protein</fullName>
    </submittedName>
</protein>
<organism evidence="13 14">
    <name type="scientific">Rhamnusium bicolor</name>
    <dbReference type="NCBI Taxonomy" id="1586634"/>
    <lineage>
        <taxon>Eukaryota</taxon>
        <taxon>Metazoa</taxon>
        <taxon>Ecdysozoa</taxon>
        <taxon>Arthropoda</taxon>
        <taxon>Hexapoda</taxon>
        <taxon>Insecta</taxon>
        <taxon>Pterygota</taxon>
        <taxon>Neoptera</taxon>
        <taxon>Endopterygota</taxon>
        <taxon>Coleoptera</taxon>
        <taxon>Polyphaga</taxon>
        <taxon>Cucujiformia</taxon>
        <taxon>Chrysomeloidea</taxon>
        <taxon>Cerambycidae</taxon>
        <taxon>Lepturinae</taxon>
        <taxon>Rhagiini</taxon>
        <taxon>Rhamnusium</taxon>
    </lineage>
</organism>
<keyword evidence="7" id="KW-0915">Sodium</keyword>
<evidence type="ECO:0000256" key="5">
    <source>
        <dbReference type="ARBA" id="ARBA00022692"/>
    </source>
</evidence>
<evidence type="ECO:0000256" key="11">
    <source>
        <dbReference type="ARBA" id="ARBA00023303"/>
    </source>
</evidence>
<dbReference type="InterPro" id="IPR001873">
    <property type="entry name" value="ENaC"/>
</dbReference>
<comment type="caution">
    <text evidence="13">The sequence shown here is derived from an EMBL/GenBank/DDBJ whole genome shotgun (WGS) entry which is preliminary data.</text>
</comment>
<evidence type="ECO:0000256" key="1">
    <source>
        <dbReference type="ARBA" id="ARBA00004141"/>
    </source>
</evidence>
<evidence type="ECO:0000256" key="7">
    <source>
        <dbReference type="ARBA" id="ARBA00023053"/>
    </source>
</evidence>
<accession>A0AAV8ZL48</accession>
<evidence type="ECO:0000313" key="14">
    <source>
        <dbReference type="Proteomes" id="UP001162156"/>
    </source>
</evidence>
<keyword evidence="10 12" id="KW-0739">Sodium transport</keyword>
<evidence type="ECO:0000256" key="6">
    <source>
        <dbReference type="ARBA" id="ARBA00022989"/>
    </source>
</evidence>
<keyword evidence="11 12" id="KW-0407">Ion channel</keyword>
<dbReference type="Proteomes" id="UP001162156">
    <property type="component" value="Unassembled WGS sequence"/>
</dbReference>
<keyword evidence="3 12" id="KW-0813">Transport</keyword>
<gene>
    <name evidence="13" type="ORF">NQ314_004436</name>
</gene>
<dbReference type="GO" id="GO:0005272">
    <property type="term" value="F:sodium channel activity"/>
    <property type="evidence" value="ECO:0007669"/>
    <property type="project" value="UniProtKB-KW"/>
</dbReference>
<sequence length="247" mass="29138">MNGLKTLQEIITLDIKVIIYSRTWGVTSTDPKFQYYLDFVETVANATYISLNEFHKYQDDTTLKDIDMVELAAKYYLHSYLDIVHITYDLFHELGESEELEINYRMIETMSSPALRYLTPSQRRCRFDDEPLTHEVPVYSTSLCYVICRYKLALKLCGCKPFFYHFLAGKVCDIKGLMCLSKYADNITQSPSQIGCKCPQPCDLIVYLPQIPKYTKWEYGYFDQRITFRWGLLPPTTKYRRDILFWI</sequence>
<comment type="subcellular location">
    <subcellularLocation>
        <location evidence="1">Membrane</location>
        <topology evidence="1">Multi-pass membrane protein</topology>
    </subcellularLocation>
</comment>
<keyword evidence="9" id="KW-0472">Membrane</keyword>
<evidence type="ECO:0000256" key="12">
    <source>
        <dbReference type="RuleBase" id="RU000679"/>
    </source>
</evidence>
<evidence type="ECO:0000256" key="4">
    <source>
        <dbReference type="ARBA" id="ARBA00022461"/>
    </source>
</evidence>
<reference evidence="13" key="1">
    <citation type="journal article" date="2023" name="Insect Mol. Biol.">
        <title>Genome sequencing provides insights into the evolution of gene families encoding plant cell wall-degrading enzymes in longhorned beetles.</title>
        <authorList>
            <person name="Shin N.R."/>
            <person name="Okamura Y."/>
            <person name="Kirsch R."/>
            <person name="Pauchet Y."/>
        </authorList>
    </citation>
    <scope>NUCLEOTIDE SEQUENCE</scope>
    <source>
        <strain evidence="13">RBIC_L_NR</strain>
    </source>
</reference>
<evidence type="ECO:0000256" key="3">
    <source>
        <dbReference type="ARBA" id="ARBA00022448"/>
    </source>
</evidence>
<keyword evidence="8 12" id="KW-0406">Ion transport</keyword>
<keyword evidence="14" id="KW-1185">Reference proteome</keyword>
<dbReference type="EMBL" id="JANEYF010001281">
    <property type="protein sequence ID" value="KAJ8965038.1"/>
    <property type="molecule type" value="Genomic_DNA"/>
</dbReference>